<comment type="caution">
    <text evidence="2">The sequence shown here is derived from an EMBL/GenBank/DDBJ whole genome shotgun (WGS) entry which is preliminary data.</text>
</comment>
<keyword evidence="1" id="KW-0812">Transmembrane</keyword>
<accession>A0A9Q0K3B5</accession>
<evidence type="ECO:0000313" key="2">
    <source>
        <dbReference type="EMBL" id="KAJ4960410.1"/>
    </source>
</evidence>
<dbReference type="PANTHER" id="PTHR31460:SF3">
    <property type="entry name" value="MESOCENTIN"/>
    <property type="match status" value="1"/>
</dbReference>
<keyword evidence="1" id="KW-1133">Transmembrane helix</keyword>
<proteinExistence type="predicted"/>
<dbReference type="Gene3D" id="2.120.10.30">
    <property type="entry name" value="TolB, C-terminal domain"/>
    <property type="match status" value="1"/>
</dbReference>
<name>A0A9Q0K3B5_9MAGN</name>
<dbReference type="SUPFAM" id="SSF101898">
    <property type="entry name" value="NHL repeat"/>
    <property type="match status" value="1"/>
</dbReference>
<dbReference type="InterPro" id="IPR011042">
    <property type="entry name" value="6-blade_b-propeller_TolB-like"/>
</dbReference>
<gene>
    <name evidence="2" type="ORF">NE237_020320</name>
</gene>
<dbReference type="EMBL" id="JAMYWD010000009">
    <property type="protein sequence ID" value="KAJ4960410.1"/>
    <property type="molecule type" value="Genomic_DNA"/>
</dbReference>
<dbReference type="InterPro" id="IPR053224">
    <property type="entry name" value="Sensory_adhesion_molecule"/>
</dbReference>
<dbReference type="PANTHER" id="PTHR31460">
    <property type="match status" value="1"/>
</dbReference>
<feature type="transmembrane region" description="Helical" evidence="1">
    <location>
        <begin position="290"/>
        <end position="308"/>
    </location>
</feature>
<reference evidence="2" key="1">
    <citation type="journal article" date="2023" name="Plant J.">
        <title>The genome of the king protea, Protea cynaroides.</title>
        <authorList>
            <person name="Chang J."/>
            <person name="Duong T.A."/>
            <person name="Schoeman C."/>
            <person name="Ma X."/>
            <person name="Roodt D."/>
            <person name="Barker N."/>
            <person name="Li Z."/>
            <person name="Van de Peer Y."/>
            <person name="Mizrachi E."/>
        </authorList>
    </citation>
    <scope>NUCLEOTIDE SEQUENCE</scope>
    <source>
        <tissue evidence="2">Young leaves</tissue>
    </source>
</reference>
<dbReference type="OrthoDB" id="1885092at2759"/>
<keyword evidence="1" id="KW-0472">Membrane</keyword>
<dbReference type="Proteomes" id="UP001141806">
    <property type="component" value="Unassembled WGS sequence"/>
</dbReference>
<protein>
    <recommendedName>
        <fullName evidence="4">SMP-30/Gluconolactonase/LRE-like region domain-containing protein</fullName>
    </recommendedName>
</protein>
<dbReference type="GO" id="GO:0005783">
    <property type="term" value="C:endoplasmic reticulum"/>
    <property type="evidence" value="ECO:0007669"/>
    <property type="project" value="TreeGrafter"/>
</dbReference>
<dbReference type="AlphaFoldDB" id="A0A9Q0K3B5"/>
<organism evidence="2 3">
    <name type="scientific">Protea cynaroides</name>
    <dbReference type="NCBI Taxonomy" id="273540"/>
    <lineage>
        <taxon>Eukaryota</taxon>
        <taxon>Viridiplantae</taxon>
        <taxon>Streptophyta</taxon>
        <taxon>Embryophyta</taxon>
        <taxon>Tracheophyta</taxon>
        <taxon>Spermatophyta</taxon>
        <taxon>Magnoliopsida</taxon>
        <taxon>Proteales</taxon>
        <taxon>Proteaceae</taxon>
        <taxon>Protea</taxon>
    </lineage>
</organism>
<evidence type="ECO:0000256" key="1">
    <source>
        <dbReference type="SAM" id="Phobius"/>
    </source>
</evidence>
<keyword evidence="3" id="KW-1185">Reference proteome</keyword>
<sequence>MSMTMDQKFEVFSGSLHDRLIQAVSDAGVVETLISDPNLPPDVAILGLIVDSINRRLLAVIHAGDPQPHFDALAAYDLQSRQRLFLAQLTDPTSSDRQIANDVAVDCNGNAYVSNAAGNFIWKVDVSGESSIFSRSSLFTSQHVYSDEPWSFCGLNGIVYVNKGYLLVAQTNTGKLFKVDPDDGTARLVKVGKDLKAADGIAIRNDGVLVVVSQFRAWFLKSRDGWGEAVIYDETTLDTERFPTSVTIREENRAYVVYGQVDKGLAGNVEMEEFSIEEIESEVENKEEAVWVYVLIGLGLAYFTYWRFQMGRLVKDMNKKTA</sequence>
<evidence type="ECO:0008006" key="4">
    <source>
        <dbReference type="Google" id="ProtNLM"/>
    </source>
</evidence>
<evidence type="ECO:0000313" key="3">
    <source>
        <dbReference type="Proteomes" id="UP001141806"/>
    </source>
</evidence>